<dbReference type="AlphaFoldDB" id="D7DSN9"/>
<dbReference type="MEROPS" id="A24.019"/>
<keyword evidence="1" id="KW-0472">Membrane</keyword>
<evidence type="ECO:0000313" key="2">
    <source>
        <dbReference type="EMBL" id="ADI36149.1"/>
    </source>
</evidence>
<dbReference type="Proteomes" id="UP000007722">
    <property type="component" value="Chromosome"/>
</dbReference>
<dbReference type="EMBL" id="CP002057">
    <property type="protein sequence ID" value="ADI36149.1"/>
    <property type="molecule type" value="Genomic_DNA"/>
</dbReference>
<feature type="transmembrane region" description="Helical" evidence="1">
    <location>
        <begin position="27"/>
        <end position="44"/>
    </location>
</feature>
<protein>
    <submittedName>
        <fullName evidence="2">Uncharacterized protein</fullName>
    </submittedName>
</protein>
<sequence length="133" mass="15646">MINFILYILLFFNIILMSYCDLKNNYVYIIQLLINFLLSIAISWNSNFIELGFITFLHSLILCFVLSQFMGKGDYLYFISISFIFNPLAFYIILITSLVSTLFVFLIEERKGFPFIPIVSIYTIMLLPLSVMW</sequence>
<evidence type="ECO:0000313" key="3">
    <source>
        <dbReference type="Proteomes" id="UP000007722"/>
    </source>
</evidence>
<dbReference type="HOGENOM" id="CLU_1901972_0_0_2"/>
<proteinExistence type="predicted"/>
<organism evidence="2 3">
    <name type="scientific">Methanococcus voltae (strain ATCC BAA-1334 / A3)</name>
    <dbReference type="NCBI Taxonomy" id="456320"/>
    <lineage>
        <taxon>Archaea</taxon>
        <taxon>Methanobacteriati</taxon>
        <taxon>Methanobacteriota</taxon>
        <taxon>Methanomada group</taxon>
        <taxon>Methanococci</taxon>
        <taxon>Methanococcales</taxon>
        <taxon>Methanococcaceae</taxon>
        <taxon>Methanococcus</taxon>
    </lineage>
</organism>
<dbReference type="KEGG" id="mvo:Mvol_0489"/>
<feature type="transmembrane region" description="Helical" evidence="1">
    <location>
        <begin position="51"/>
        <end position="69"/>
    </location>
</feature>
<feature type="transmembrane region" description="Helical" evidence="1">
    <location>
        <begin position="113"/>
        <end position="131"/>
    </location>
</feature>
<keyword evidence="1" id="KW-1133">Transmembrane helix</keyword>
<evidence type="ECO:0000256" key="1">
    <source>
        <dbReference type="SAM" id="Phobius"/>
    </source>
</evidence>
<accession>D7DSN9</accession>
<dbReference type="STRING" id="456320.Mvol_0489"/>
<keyword evidence="3" id="KW-1185">Reference proteome</keyword>
<dbReference type="InParanoid" id="D7DSN9"/>
<name>D7DSN9_METV3</name>
<reference evidence="2 3" key="1">
    <citation type="submission" date="2010-05" db="EMBL/GenBank/DDBJ databases">
        <title>Complete sequence of Methanococcus voltae A3.</title>
        <authorList>
            <consortium name="US DOE Joint Genome Institute"/>
            <person name="Lucas S."/>
            <person name="Copeland A."/>
            <person name="Lapidus A."/>
            <person name="Cheng J.-F."/>
            <person name="Bruce D."/>
            <person name="Goodwin L."/>
            <person name="Pitluck S."/>
            <person name="Lowry S."/>
            <person name="Clum A."/>
            <person name="Land M."/>
            <person name="Hauser L."/>
            <person name="Kyrpides N."/>
            <person name="Mikhailova N."/>
            <person name="Whitman W.B."/>
            <person name="Woyke T."/>
        </authorList>
    </citation>
    <scope>NUCLEOTIDE SEQUENCE [LARGE SCALE GENOMIC DNA]</scope>
    <source>
        <strain evidence="3">ATCC BAA-1334 / A3</strain>
    </source>
</reference>
<gene>
    <name evidence="2" type="ordered locus">Mvol_0489</name>
</gene>
<feature type="transmembrane region" description="Helical" evidence="1">
    <location>
        <begin position="75"/>
        <end position="106"/>
    </location>
</feature>
<keyword evidence="1" id="KW-0812">Transmembrane</keyword>